<dbReference type="Gene3D" id="1.10.260.40">
    <property type="entry name" value="lambda repressor-like DNA-binding domains"/>
    <property type="match status" value="1"/>
</dbReference>
<dbReference type="AlphaFoldDB" id="A0AA91EGP8"/>
<dbReference type="InterPro" id="IPR038722">
    <property type="entry name" value="Ner_HTH_dom"/>
</dbReference>
<evidence type="ECO:0000256" key="2">
    <source>
        <dbReference type="ARBA" id="ARBA00023015"/>
    </source>
</evidence>
<dbReference type="EMBL" id="LXEX01000031">
    <property type="protein sequence ID" value="OAT59013.1"/>
    <property type="molecule type" value="Genomic_DNA"/>
</dbReference>
<protein>
    <submittedName>
        <fullName evidence="6">Transcriptional regulator</fullName>
    </submittedName>
</protein>
<dbReference type="Proteomes" id="UP000078431">
    <property type="component" value="Unassembled WGS sequence"/>
</dbReference>
<keyword evidence="3" id="KW-0238">DNA-binding</keyword>
<organism evidence="6 7">
    <name type="scientific">Obesumbacterium proteus ATCC 12841</name>
    <dbReference type="NCBI Taxonomy" id="1354268"/>
    <lineage>
        <taxon>Bacteria</taxon>
        <taxon>Pseudomonadati</taxon>
        <taxon>Pseudomonadota</taxon>
        <taxon>Gammaproteobacteria</taxon>
        <taxon>Enterobacterales</taxon>
        <taxon>Hafniaceae</taxon>
        <taxon>Obesumbacterium</taxon>
    </lineage>
</organism>
<dbReference type="Pfam" id="PF13693">
    <property type="entry name" value="HTH_35"/>
    <property type="match status" value="1"/>
</dbReference>
<evidence type="ECO:0000313" key="6">
    <source>
        <dbReference type="EMBL" id="OAT59013.1"/>
    </source>
</evidence>
<dbReference type="RefSeq" id="WP_061552934.1">
    <property type="nucleotide sequence ID" value="NZ_LXEX01000031.1"/>
</dbReference>
<evidence type="ECO:0000313" key="7">
    <source>
        <dbReference type="Proteomes" id="UP000078431"/>
    </source>
</evidence>
<feature type="domain" description="Ner winged helix-turn-helix DNA-binding" evidence="5">
    <location>
        <begin position="18"/>
        <end position="83"/>
    </location>
</feature>
<evidence type="ECO:0000259" key="5">
    <source>
        <dbReference type="Pfam" id="PF13693"/>
    </source>
</evidence>
<evidence type="ECO:0000256" key="1">
    <source>
        <dbReference type="ARBA" id="ARBA00006157"/>
    </source>
</evidence>
<evidence type="ECO:0000256" key="4">
    <source>
        <dbReference type="ARBA" id="ARBA00023163"/>
    </source>
</evidence>
<dbReference type="GO" id="GO:0003677">
    <property type="term" value="F:DNA binding"/>
    <property type="evidence" value="ECO:0007669"/>
    <property type="project" value="UniProtKB-KW"/>
</dbReference>
<proteinExistence type="inferred from homology"/>
<accession>A0AA91EGP8</accession>
<reference evidence="6 7" key="1">
    <citation type="submission" date="2016-04" db="EMBL/GenBank/DDBJ databases">
        <title>ATOL: Assembling a taxonomically balanced genome-scale reconstruction of the evolutionary history of the Enterobacteriaceae.</title>
        <authorList>
            <person name="Plunkett G.III."/>
            <person name="Neeno-Eckwall E.C."/>
            <person name="Glasner J.D."/>
            <person name="Perna N.T."/>
        </authorList>
    </citation>
    <scope>NUCLEOTIDE SEQUENCE [LARGE SCALE GENOMIC DNA]</scope>
    <source>
        <strain evidence="6 7">ATCC 12841</strain>
    </source>
</reference>
<dbReference type="SUPFAM" id="SSF47413">
    <property type="entry name" value="lambda repressor-like DNA-binding domains"/>
    <property type="match status" value="1"/>
</dbReference>
<name>A0AA91EGP8_9GAMM</name>
<comment type="caution">
    <text evidence="6">The sequence shown here is derived from an EMBL/GenBank/DDBJ whole genome shotgun (WGS) entry which is preliminary data.</text>
</comment>
<keyword evidence="4" id="KW-0804">Transcription</keyword>
<keyword evidence="2" id="KW-0805">Transcription regulation</keyword>
<dbReference type="InterPro" id="IPR010982">
    <property type="entry name" value="Lambda_DNA-bd_dom_sf"/>
</dbReference>
<comment type="similarity">
    <text evidence="1">Belongs to the ner transcriptional regulatory family.</text>
</comment>
<evidence type="ECO:0000256" key="3">
    <source>
        <dbReference type="ARBA" id="ARBA00023125"/>
    </source>
</evidence>
<gene>
    <name evidence="6" type="ORF">M993_02316</name>
</gene>
<keyword evidence="7" id="KW-1185">Reference proteome</keyword>
<sequence>MQLLKQDMANLFVHAGRDWSSKAIIAALDRQGVNLRDIEKELSLKESSIRNVFYRKCGRYEEAIAQKIGIAPEVIWPSRYLPGERAAAKTEI</sequence>